<dbReference type="GO" id="GO:0003677">
    <property type="term" value="F:DNA binding"/>
    <property type="evidence" value="ECO:0007669"/>
    <property type="project" value="UniProtKB-UniRule"/>
</dbReference>
<dbReference type="SMART" id="SM00862">
    <property type="entry name" value="Trans_reg_C"/>
    <property type="match status" value="1"/>
</dbReference>
<organism evidence="5 6">
    <name type="scientific">Enterobacter hormaechei</name>
    <dbReference type="NCBI Taxonomy" id="158836"/>
    <lineage>
        <taxon>Bacteria</taxon>
        <taxon>Pseudomonadati</taxon>
        <taxon>Pseudomonadota</taxon>
        <taxon>Gammaproteobacteria</taxon>
        <taxon>Enterobacterales</taxon>
        <taxon>Enterobacteriaceae</taxon>
        <taxon>Enterobacter</taxon>
        <taxon>Enterobacter cloacae complex</taxon>
    </lineage>
</organism>
<dbReference type="EMBL" id="JADIXG010000035">
    <property type="protein sequence ID" value="MBF1972286.1"/>
    <property type="molecule type" value="Genomic_DNA"/>
</dbReference>
<sequence length="258" mass="29504">MLFIIEDRVYFRIDDGALWEKNDEGAKVILSPIVARLLHLFLQEKGRVVTREEIMNYVWEKHGLEPSNNSLNQYVSQLRKLMAHFQLPDETLRTVPREGFILSHELTIRTENDSLSFTPASLSEESHHLKQKIKPPMGNWAIFFLLLILIATPVVVIFSTDMMHKQSMSITPTKIGHVGNCPVYAVLMGRNAQLNEALSSAKDYIGQNNISCNDDSILYFFSTGGVLKNQSGRAFLSHCYMKDNEIISCMDYAYHSWM</sequence>
<accession>A0ABD4K261</accession>
<dbReference type="CDD" id="cd00383">
    <property type="entry name" value="trans_reg_C"/>
    <property type="match status" value="1"/>
</dbReference>
<comment type="caution">
    <text evidence="5">The sequence shown here is derived from an EMBL/GenBank/DDBJ whole genome shotgun (WGS) entry which is preliminary data.</text>
</comment>
<evidence type="ECO:0000259" key="4">
    <source>
        <dbReference type="PROSITE" id="PS51755"/>
    </source>
</evidence>
<dbReference type="Pfam" id="PF00486">
    <property type="entry name" value="Trans_reg_C"/>
    <property type="match status" value="1"/>
</dbReference>
<feature type="domain" description="OmpR/PhoB-type" evidence="4">
    <location>
        <begin position="1"/>
        <end position="104"/>
    </location>
</feature>
<feature type="transmembrane region" description="Helical" evidence="3">
    <location>
        <begin position="140"/>
        <end position="158"/>
    </location>
</feature>
<evidence type="ECO:0000313" key="5">
    <source>
        <dbReference type="EMBL" id="MBF1972286.1"/>
    </source>
</evidence>
<feature type="DNA-binding region" description="OmpR/PhoB-type" evidence="2">
    <location>
        <begin position="1"/>
        <end position="104"/>
    </location>
</feature>
<dbReference type="PROSITE" id="PS51755">
    <property type="entry name" value="OMPR_PHOB"/>
    <property type="match status" value="1"/>
</dbReference>
<dbReference type="InterPro" id="IPR036388">
    <property type="entry name" value="WH-like_DNA-bd_sf"/>
</dbReference>
<dbReference type="InterPro" id="IPR016032">
    <property type="entry name" value="Sig_transdc_resp-reg_C-effctor"/>
</dbReference>
<gene>
    <name evidence="5" type="ORF">ISX34_20795</name>
</gene>
<dbReference type="GeneID" id="93199491"/>
<dbReference type="InterPro" id="IPR001867">
    <property type="entry name" value="OmpR/PhoB-type_DNA-bd"/>
</dbReference>
<evidence type="ECO:0000256" key="1">
    <source>
        <dbReference type="ARBA" id="ARBA00023125"/>
    </source>
</evidence>
<dbReference type="SUPFAM" id="SSF46894">
    <property type="entry name" value="C-terminal effector domain of the bipartite response regulators"/>
    <property type="match status" value="1"/>
</dbReference>
<dbReference type="Gene3D" id="1.10.10.10">
    <property type="entry name" value="Winged helix-like DNA-binding domain superfamily/Winged helix DNA-binding domain"/>
    <property type="match status" value="1"/>
</dbReference>
<evidence type="ECO:0000256" key="2">
    <source>
        <dbReference type="PROSITE-ProRule" id="PRU01091"/>
    </source>
</evidence>
<keyword evidence="3" id="KW-0812">Transmembrane</keyword>
<keyword evidence="1 2" id="KW-0238">DNA-binding</keyword>
<keyword evidence="3" id="KW-1133">Transmembrane helix</keyword>
<reference evidence="5 6" key="1">
    <citation type="submission" date="2020-10" db="EMBL/GenBank/DDBJ databases">
        <title>Genomic surveiliance of eskapee pathogens from blood stream infections in KZN.</title>
        <authorList>
            <person name="Hetsa B.A."/>
            <person name="Amoako D.G."/>
            <person name="Akebe A.L.K."/>
            <person name="Essack S."/>
        </authorList>
    </citation>
    <scope>NUCLEOTIDE SEQUENCE [LARGE SCALE GENOMIC DNA]</scope>
    <source>
        <strain evidence="5 6">E6</strain>
    </source>
</reference>
<evidence type="ECO:0000256" key="3">
    <source>
        <dbReference type="SAM" id="Phobius"/>
    </source>
</evidence>
<name>A0ABD4K261_9ENTR</name>
<evidence type="ECO:0000313" key="6">
    <source>
        <dbReference type="Proteomes" id="UP000662438"/>
    </source>
</evidence>
<keyword evidence="3" id="KW-0472">Membrane</keyword>
<dbReference type="Proteomes" id="UP000662438">
    <property type="component" value="Unassembled WGS sequence"/>
</dbReference>
<dbReference type="AlphaFoldDB" id="A0ABD4K261"/>
<protein>
    <submittedName>
        <fullName evidence="5">Winged helix-turn-helix domain-containing protein</fullName>
    </submittedName>
</protein>
<dbReference type="RefSeq" id="WP_006808840.1">
    <property type="nucleotide sequence ID" value="NZ_CP047715.1"/>
</dbReference>
<proteinExistence type="predicted"/>